<dbReference type="AlphaFoldDB" id="A0A9J6PIP8"/>
<name>A0A9J6PIP8_9PROT</name>
<dbReference type="EMBL" id="JAMZFT010000001">
    <property type="protein sequence ID" value="MCP1335954.1"/>
    <property type="molecule type" value="Genomic_DNA"/>
</dbReference>
<keyword evidence="3" id="KW-1185">Reference proteome</keyword>
<protein>
    <recommendedName>
        <fullName evidence="4">PEP-CTERM sorting domain-containing protein</fullName>
    </recommendedName>
</protein>
<accession>A0A9J6PIP8</accession>
<dbReference type="RefSeq" id="WP_269331878.1">
    <property type="nucleotide sequence ID" value="NZ_JAMZFT010000001.1"/>
</dbReference>
<reference evidence="2" key="1">
    <citation type="submission" date="2022-06" db="EMBL/GenBank/DDBJ databases">
        <title>Isolation and Genomics of Futiania mangrovii gen. nov., sp. nov., a Rare and Metabolically-versatile member in the Class Alphaproteobacteria.</title>
        <authorList>
            <person name="Liu L."/>
            <person name="Huang W.-C."/>
            <person name="Pan J."/>
            <person name="Li J."/>
            <person name="Huang Y."/>
            <person name="Du H."/>
            <person name="Liu Y."/>
            <person name="Li M."/>
        </authorList>
    </citation>
    <scope>NUCLEOTIDE SEQUENCE</scope>
    <source>
        <strain evidence="2">FT118</strain>
    </source>
</reference>
<dbReference type="Proteomes" id="UP001055804">
    <property type="component" value="Unassembled WGS sequence"/>
</dbReference>
<evidence type="ECO:0000313" key="2">
    <source>
        <dbReference type="EMBL" id="MCP1335954.1"/>
    </source>
</evidence>
<comment type="caution">
    <text evidence="2">The sequence shown here is derived from an EMBL/GenBank/DDBJ whole genome shotgun (WGS) entry which is preliminary data.</text>
</comment>
<proteinExistence type="predicted"/>
<organism evidence="2 3">
    <name type="scientific">Futiania mangrovi</name>
    <dbReference type="NCBI Taxonomy" id="2959716"/>
    <lineage>
        <taxon>Bacteria</taxon>
        <taxon>Pseudomonadati</taxon>
        <taxon>Pseudomonadota</taxon>
        <taxon>Alphaproteobacteria</taxon>
        <taxon>Futianiales</taxon>
        <taxon>Futianiaceae</taxon>
        <taxon>Futiania</taxon>
    </lineage>
</organism>
<sequence length="221" mass="22824">MLKYAFLCAASMASAFCAGSVQAGVIYNWQEIDTDARYGPMTGQIEISDAAWLSGSGAVSISGSPALAVPIDISPVLQFTFRSESTYRGDCAGLFTGCIGGLAPGDEVFSHSASNGSGDFQFSGVFDPLLQGSILFSADFGTLIMASSGTPIWSISYFESDEFPGQICPSAAGAPCETRGLWVLDQSTVPGRVNEAVPLGLVIAGIGGVFLLHRRPSAAAG</sequence>
<feature type="signal peptide" evidence="1">
    <location>
        <begin position="1"/>
        <end position="23"/>
    </location>
</feature>
<feature type="chain" id="PRO_5039949108" description="PEP-CTERM sorting domain-containing protein" evidence="1">
    <location>
        <begin position="24"/>
        <end position="221"/>
    </location>
</feature>
<gene>
    <name evidence="2" type="ORF">NJQ99_05985</name>
</gene>
<keyword evidence="1" id="KW-0732">Signal</keyword>
<evidence type="ECO:0008006" key="4">
    <source>
        <dbReference type="Google" id="ProtNLM"/>
    </source>
</evidence>
<evidence type="ECO:0000256" key="1">
    <source>
        <dbReference type="SAM" id="SignalP"/>
    </source>
</evidence>
<evidence type="ECO:0000313" key="3">
    <source>
        <dbReference type="Proteomes" id="UP001055804"/>
    </source>
</evidence>